<comment type="caution">
    <text evidence="2">The sequence shown here is derived from an EMBL/GenBank/DDBJ whole genome shotgun (WGS) entry which is preliminary data.</text>
</comment>
<dbReference type="EMBL" id="BSRX01000019">
    <property type="protein sequence ID" value="GLW55457.1"/>
    <property type="molecule type" value="Genomic_DNA"/>
</dbReference>
<organism evidence="2 3">
    <name type="scientific">Kitasatospora phosalacinea</name>
    <dbReference type="NCBI Taxonomy" id="2065"/>
    <lineage>
        <taxon>Bacteria</taxon>
        <taxon>Bacillati</taxon>
        <taxon>Actinomycetota</taxon>
        <taxon>Actinomycetes</taxon>
        <taxon>Kitasatosporales</taxon>
        <taxon>Streptomycetaceae</taxon>
        <taxon>Kitasatospora</taxon>
    </lineage>
</organism>
<gene>
    <name evidence="2" type="ORF">Kpho01_34680</name>
</gene>
<evidence type="ECO:0000313" key="2">
    <source>
        <dbReference type="EMBL" id="GLW55457.1"/>
    </source>
</evidence>
<proteinExistence type="predicted"/>
<dbReference type="Proteomes" id="UP001165143">
    <property type="component" value="Unassembled WGS sequence"/>
</dbReference>
<dbReference type="AlphaFoldDB" id="A0A9W6PIH5"/>
<feature type="region of interest" description="Disordered" evidence="1">
    <location>
        <begin position="45"/>
        <end position="99"/>
    </location>
</feature>
<feature type="compositionally biased region" description="Basic and acidic residues" evidence="1">
    <location>
        <begin position="58"/>
        <end position="72"/>
    </location>
</feature>
<name>A0A9W6PIH5_9ACTN</name>
<protein>
    <submittedName>
        <fullName evidence="2">Uncharacterized protein</fullName>
    </submittedName>
</protein>
<evidence type="ECO:0000313" key="3">
    <source>
        <dbReference type="Proteomes" id="UP001165143"/>
    </source>
</evidence>
<accession>A0A9W6PIH5</accession>
<reference evidence="2" key="1">
    <citation type="submission" date="2023-02" db="EMBL/GenBank/DDBJ databases">
        <title>Kitasatospora phosalacinea NBRC 14362.</title>
        <authorList>
            <person name="Ichikawa N."/>
            <person name="Sato H."/>
            <person name="Tonouchi N."/>
        </authorList>
    </citation>
    <scope>NUCLEOTIDE SEQUENCE</scope>
    <source>
        <strain evidence="2">NBRC 14362</strain>
    </source>
</reference>
<evidence type="ECO:0000256" key="1">
    <source>
        <dbReference type="SAM" id="MobiDB-lite"/>
    </source>
</evidence>
<sequence>MTRVAIWSHVLPTRTRLLPYDDATDLDGLIDPVIFLVRAAVPATARTPRTAPPSPPARLRDVLGSDRERGSIERASGTPPLALRSLEERPVGTGRRRRA</sequence>